<dbReference type="RefSeq" id="WP_150028016.1">
    <property type="nucleotide sequence ID" value="NZ_CACRUA010000030.1"/>
</dbReference>
<evidence type="ECO:0000313" key="2">
    <source>
        <dbReference type="Proteomes" id="UP001300871"/>
    </source>
</evidence>
<sequence>MEMWKTAALPMENPFTAHGKGQVLSHSLQTGFPQRRIHASLHTFPQRLLLRISILSFILEVEKNTYK</sequence>
<dbReference type="EMBL" id="JAQLGM010000003">
    <property type="protein sequence ID" value="MDB1998998.1"/>
    <property type="molecule type" value="Genomic_DNA"/>
</dbReference>
<evidence type="ECO:0000313" key="1">
    <source>
        <dbReference type="EMBL" id="MDB1998998.1"/>
    </source>
</evidence>
<accession>A0AAW6APE1</accession>
<dbReference type="AlphaFoldDB" id="A0AAW6APE1"/>
<proteinExistence type="predicted"/>
<dbReference type="Proteomes" id="UP001300871">
    <property type="component" value="Unassembled WGS sequence"/>
</dbReference>
<comment type="caution">
    <text evidence="1">The sequence shown here is derived from an EMBL/GenBank/DDBJ whole genome shotgun (WGS) entry which is preliminary data.</text>
</comment>
<dbReference type="GeneID" id="57969692"/>
<reference evidence="1" key="1">
    <citation type="submission" date="2023-01" db="EMBL/GenBank/DDBJ databases">
        <title>Human gut microbiome strain richness.</title>
        <authorList>
            <person name="Chen-Liaw A."/>
        </authorList>
    </citation>
    <scope>NUCLEOTIDE SEQUENCE</scope>
    <source>
        <strain evidence="1">B1_m1001713B170214d0_201011</strain>
    </source>
</reference>
<gene>
    <name evidence="1" type="ORF">PM006_02145</name>
</gene>
<organism evidence="1 2">
    <name type="scientific">Clostridium symbiosum</name>
    <name type="common">Bacteroides symbiosus</name>
    <dbReference type="NCBI Taxonomy" id="1512"/>
    <lineage>
        <taxon>Bacteria</taxon>
        <taxon>Bacillati</taxon>
        <taxon>Bacillota</taxon>
        <taxon>Clostridia</taxon>
        <taxon>Lachnospirales</taxon>
        <taxon>Lachnospiraceae</taxon>
        <taxon>Otoolea</taxon>
    </lineage>
</organism>
<protein>
    <submittedName>
        <fullName evidence="1">Uncharacterized protein</fullName>
    </submittedName>
</protein>
<name>A0AAW6APE1_CLOSY</name>